<feature type="signal peptide" evidence="1">
    <location>
        <begin position="1"/>
        <end position="21"/>
    </location>
</feature>
<dbReference type="EMBL" id="FUZV01000002">
    <property type="protein sequence ID" value="SKC81863.1"/>
    <property type="molecule type" value="Genomic_DNA"/>
</dbReference>
<evidence type="ECO:0008006" key="4">
    <source>
        <dbReference type="Google" id="ProtNLM"/>
    </source>
</evidence>
<gene>
    <name evidence="2" type="ORF">SAMN06296058_3576</name>
</gene>
<dbReference type="OrthoDB" id="6238810at2"/>
<organism evidence="2 3">
    <name type="scientific">Pseudoxanthomonas indica</name>
    <dbReference type="NCBI Taxonomy" id="428993"/>
    <lineage>
        <taxon>Bacteria</taxon>
        <taxon>Pseudomonadati</taxon>
        <taxon>Pseudomonadota</taxon>
        <taxon>Gammaproteobacteria</taxon>
        <taxon>Lysobacterales</taxon>
        <taxon>Lysobacteraceae</taxon>
        <taxon>Pseudoxanthomonas</taxon>
    </lineage>
</organism>
<dbReference type="RefSeq" id="WP_079726085.1">
    <property type="nucleotide sequence ID" value="NZ_BMCL01000004.1"/>
</dbReference>
<keyword evidence="3" id="KW-1185">Reference proteome</keyword>
<feature type="chain" id="PRO_5012346272" description="Sensory transduction regulator" evidence="1">
    <location>
        <begin position="22"/>
        <end position="162"/>
    </location>
</feature>
<evidence type="ECO:0000256" key="1">
    <source>
        <dbReference type="SAM" id="SignalP"/>
    </source>
</evidence>
<keyword evidence="1" id="KW-0732">Signal</keyword>
<dbReference type="AlphaFoldDB" id="A0A1T5M165"/>
<accession>A0A1T5M165</accession>
<name>A0A1T5M165_9GAMM</name>
<reference evidence="2 3" key="1">
    <citation type="submission" date="2017-02" db="EMBL/GenBank/DDBJ databases">
        <authorList>
            <person name="Peterson S.W."/>
        </authorList>
    </citation>
    <scope>NUCLEOTIDE SEQUENCE [LARGE SCALE GENOMIC DNA]</scope>
    <source>
        <strain evidence="2 3">P15</strain>
    </source>
</reference>
<proteinExistence type="predicted"/>
<dbReference type="Proteomes" id="UP000190341">
    <property type="component" value="Unassembled WGS sequence"/>
</dbReference>
<protein>
    <recommendedName>
        <fullName evidence="4">Sensory transduction regulator</fullName>
    </recommendedName>
</protein>
<dbReference type="STRING" id="428993.SAMN06296058_3576"/>
<sequence length="162" mass="17331">MKVIASALLLSCATLAVPAGAADADPAVARQLKELGYEYQVDEDGDYKVLMATGDNDERSQIVYIRSQVETYGNHRVRELWSYAYQSPADALPAVVANRLMEASNALIIGSWVKQGRSAVYVAKIAATASTGELEDAIAAAAVSADAMELELATDPQKSDEY</sequence>
<evidence type="ECO:0000313" key="3">
    <source>
        <dbReference type="Proteomes" id="UP000190341"/>
    </source>
</evidence>
<evidence type="ECO:0000313" key="2">
    <source>
        <dbReference type="EMBL" id="SKC81863.1"/>
    </source>
</evidence>